<keyword evidence="2" id="KW-0521">NADP</keyword>
<proteinExistence type="inferred from homology"/>
<comment type="pathway">
    <text evidence="2">Carbohydrate biosynthesis; dTDP-L-rhamnose biosynthesis.</text>
</comment>
<evidence type="ECO:0000259" key="3">
    <source>
        <dbReference type="Pfam" id="PF04321"/>
    </source>
</evidence>
<dbReference type="GO" id="GO:0005829">
    <property type="term" value="C:cytosol"/>
    <property type="evidence" value="ECO:0007669"/>
    <property type="project" value="TreeGrafter"/>
</dbReference>
<reference evidence="4 5" key="1">
    <citation type="submission" date="2019-02" db="EMBL/GenBank/DDBJ databases">
        <title>Closed genome of Sporomusa termitida DSM 4440.</title>
        <authorList>
            <person name="Poehlein A."/>
            <person name="Daniel R."/>
        </authorList>
    </citation>
    <scope>NUCLEOTIDE SEQUENCE [LARGE SCALE GENOMIC DNA]</scope>
    <source>
        <strain evidence="4 5">DSM 4440</strain>
    </source>
</reference>
<dbReference type="InterPro" id="IPR036291">
    <property type="entry name" value="NAD(P)-bd_dom_sf"/>
</dbReference>
<evidence type="ECO:0000313" key="4">
    <source>
        <dbReference type="EMBL" id="QDR82788.1"/>
    </source>
</evidence>
<dbReference type="EC" id="1.1.1.133" evidence="2"/>
<gene>
    <name evidence="4" type="primary">rmlD_2</name>
    <name evidence="4" type="ORF">SPTER_42190</name>
</gene>
<keyword evidence="2 4" id="KW-0560">Oxidoreductase</keyword>
<accession>A0A517DZN9</accession>
<sequence length="277" mass="31066">MKMLITGGTGQLGRAFSELTNIADVQLFSFSSRELNVTDTQQIRTIFNQIRPDAVIHAGAFTAVDAAESQADAAFKVNVTGTRNIAAACLHYSSKLIYISTDYVFDGKSSHPYTEFDQPNPLNIYGRSKLEGEKIAARICPRLYIVRTSWLYGLGHNFIHTILKLAKEREFLTIVNDQIGSPTNSLDLAQGIMTLVHTWDYGTYHMSNKGQCTWHEFAREIVRLTGQSVDIRPISTAELALPAARPAYSVLRNYMLELAGGDYFRSWQEGLQDYIKK</sequence>
<keyword evidence="5" id="KW-1185">Reference proteome</keyword>
<dbReference type="PANTHER" id="PTHR10491:SF4">
    <property type="entry name" value="METHIONINE ADENOSYLTRANSFERASE 2 SUBUNIT BETA"/>
    <property type="match status" value="1"/>
</dbReference>
<dbReference type="GO" id="GO:0008831">
    <property type="term" value="F:dTDP-4-dehydrorhamnose reductase activity"/>
    <property type="evidence" value="ECO:0007669"/>
    <property type="project" value="UniProtKB-EC"/>
</dbReference>
<dbReference type="PANTHER" id="PTHR10491">
    <property type="entry name" value="DTDP-4-DEHYDRORHAMNOSE REDUCTASE"/>
    <property type="match status" value="1"/>
</dbReference>
<dbReference type="AlphaFoldDB" id="A0A517DZN9"/>
<evidence type="ECO:0000313" key="5">
    <source>
        <dbReference type="Proteomes" id="UP000320776"/>
    </source>
</evidence>
<dbReference type="NCBIfam" id="TIGR01214">
    <property type="entry name" value="rmlD"/>
    <property type="match status" value="1"/>
</dbReference>
<name>A0A517DZN9_9FIRM</name>
<comment type="function">
    <text evidence="2">Catalyzes the reduction of dTDP-6-deoxy-L-lyxo-4-hexulose to yield dTDP-L-rhamnose.</text>
</comment>
<dbReference type="Proteomes" id="UP000320776">
    <property type="component" value="Chromosome"/>
</dbReference>
<feature type="domain" description="RmlD-like substrate binding" evidence="3">
    <location>
        <begin position="1"/>
        <end position="276"/>
    </location>
</feature>
<comment type="similarity">
    <text evidence="1 2">Belongs to the dTDP-4-dehydrorhamnose reductase family.</text>
</comment>
<dbReference type="Gene3D" id="3.90.25.10">
    <property type="entry name" value="UDP-galactose 4-epimerase, domain 1"/>
    <property type="match status" value="1"/>
</dbReference>
<dbReference type="RefSeq" id="WP_144352138.1">
    <property type="nucleotide sequence ID" value="NZ_CP036259.1"/>
</dbReference>
<dbReference type="GO" id="GO:0019305">
    <property type="term" value="P:dTDP-rhamnose biosynthetic process"/>
    <property type="evidence" value="ECO:0007669"/>
    <property type="project" value="UniProtKB-UniPathway"/>
</dbReference>
<dbReference type="OrthoDB" id="9803892at2"/>
<dbReference type="Pfam" id="PF04321">
    <property type="entry name" value="RmlD_sub_bind"/>
    <property type="match status" value="1"/>
</dbReference>
<dbReference type="Gene3D" id="3.40.50.720">
    <property type="entry name" value="NAD(P)-binding Rossmann-like Domain"/>
    <property type="match status" value="1"/>
</dbReference>
<dbReference type="UniPathway" id="UPA00124"/>
<dbReference type="EMBL" id="CP036259">
    <property type="protein sequence ID" value="QDR82788.1"/>
    <property type="molecule type" value="Genomic_DNA"/>
</dbReference>
<protein>
    <recommendedName>
        <fullName evidence="2">dTDP-4-dehydrorhamnose reductase</fullName>
        <ecNumber evidence="2">1.1.1.133</ecNumber>
    </recommendedName>
</protein>
<dbReference type="SUPFAM" id="SSF51735">
    <property type="entry name" value="NAD(P)-binding Rossmann-fold domains"/>
    <property type="match status" value="1"/>
</dbReference>
<dbReference type="CDD" id="cd05254">
    <property type="entry name" value="dTDP_HR_like_SDR_e"/>
    <property type="match status" value="1"/>
</dbReference>
<evidence type="ECO:0000256" key="1">
    <source>
        <dbReference type="ARBA" id="ARBA00010944"/>
    </source>
</evidence>
<dbReference type="InterPro" id="IPR029903">
    <property type="entry name" value="RmlD-like-bd"/>
</dbReference>
<organism evidence="4 5">
    <name type="scientific">Sporomusa termitida</name>
    <dbReference type="NCBI Taxonomy" id="2377"/>
    <lineage>
        <taxon>Bacteria</taxon>
        <taxon>Bacillati</taxon>
        <taxon>Bacillota</taxon>
        <taxon>Negativicutes</taxon>
        <taxon>Selenomonadales</taxon>
        <taxon>Sporomusaceae</taxon>
        <taxon>Sporomusa</taxon>
    </lineage>
</organism>
<evidence type="ECO:0000256" key="2">
    <source>
        <dbReference type="RuleBase" id="RU364082"/>
    </source>
</evidence>
<dbReference type="InterPro" id="IPR005913">
    <property type="entry name" value="dTDP_dehydrorham_reduct"/>
</dbReference>
<dbReference type="KEGG" id="sted:SPTER_42190"/>